<evidence type="ECO:0000256" key="1">
    <source>
        <dbReference type="ARBA" id="ARBA00022801"/>
    </source>
</evidence>
<dbReference type="Gene3D" id="3.40.50.10810">
    <property type="entry name" value="Tandem AAA-ATPase domain"/>
    <property type="match status" value="1"/>
</dbReference>
<accession>W6R907</accession>
<dbReference type="InterPro" id="IPR038718">
    <property type="entry name" value="SNF2-like_sf"/>
</dbReference>
<dbReference type="Gene3D" id="3.40.50.300">
    <property type="entry name" value="P-loop containing nucleotide triphosphate hydrolases"/>
    <property type="match status" value="1"/>
</dbReference>
<feature type="domain" description="Helicase C-terminal" evidence="3">
    <location>
        <begin position="286"/>
        <end position="441"/>
    </location>
</feature>
<dbReference type="InterPro" id="IPR049730">
    <property type="entry name" value="SNF2/RAD54-like_C"/>
</dbReference>
<dbReference type="PROSITE" id="PS51192">
    <property type="entry name" value="HELICASE_ATP_BIND_1"/>
    <property type="match status" value="1"/>
</dbReference>
<dbReference type="PATRIC" id="fig|348824.6.peg.1868"/>
<sequence>MLTAPSRLLAWEPGTGKTRAVLEAFSRLSPRQRRMPVIVPANVRTQWASVATEYGFDVQEITKTNQEASRDSEIVVVSYEGGIIAPIVWKSIMRYEWDALTLDELHVAKNPSAKRTKAIFGARKNTPAALIKRAEHIWGLSGTPMTKDPSDLWVAVSRLFPSILEEEGIKNRQEWIARWCEGYDTPYGFKITGARDPERLHELLTPFMSRVRKRDVLPDYQEPIYDRFRLPPRKIEITDAVDSELREFLQALENLSNPDDNDAVVEIAEGMDPQVSTLRRAIGMSKADEIADNIADELSQTGEKALVFFLHTDVGHAIAKRLSEAGLEPVIYDGKMTRAQRDRNKDRFIRDPECKVFVGQIQSAGTGTDGLQIASRVFIAEEPWTPGLLDQVISRADRGGQEAQVYATSFVVAGSYDEAVSKALETRGRIVKAITDGEAFI</sequence>
<dbReference type="InterPro" id="IPR014001">
    <property type="entry name" value="Helicase_ATP-bd"/>
</dbReference>
<dbReference type="PROSITE" id="PS51194">
    <property type="entry name" value="HELICASE_CTER"/>
    <property type="match status" value="1"/>
</dbReference>
<dbReference type="SUPFAM" id="SSF52540">
    <property type="entry name" value="P-loop containing nucleoside triphosphate hydrolases"/>
    <property type="match status" value="2"/>
</dbReference>
<dbReference type="eggNOG" id="COG0553">
    <property type="taxonomic scope" value="Bacteria"/>
</dbReference>
<dbReference type="GO" id="GO:0004386">
    <property type="term" value="F:helicase activity"/>
    <property type="evidence" value="ECO:0007669"/>
    <property type="project" value="UniProtKB-KW"/>
</dbReference>
<evidence type="ECO:0000259" key="2">
    <source>
        <dbReference type="PROSITE" id="PS51192"/>
    </source>
</evidence>
<dbReference type="GO" id="GO:0005524">
    <property type="term" value="F:ATP binding"/>
    <property type="evidence" value="ECO:0007669"/>
    <property type="project" value="InterPro"/>
</dbReference>
<dbReference type="SMART" id="SM00490">
    <property type="entry name" value="HELICc"/>
    <property type="match status" value="1"/>
</dbReference>
<dbReference type="InterPro" id="IPR000330">
    <property type="entry name" value="SNF2_N"/>
</dbReference>
<dbReference type="HOGENOM" id="CLU_000315_33_4_5"/>
<protein>
    <submittedName>
        <fullName evidence="4">Chromatin-remodeling complex ATPase</fullName>
        <ecNumber evidence="4">3.6.1.-</ecNumber>
    </submittedName>
</protein>
<dbReference type="PANTHER" id="PTHR45766">
    <property type="entry name" value="DNA ANNEALING HELICASE AND ENDONUCLEASE ZRANB3 FAMILY MEMBER"/>
    <property type="match status" value="1"/>
</dbReference>
<dbReference type="PANTHER" id="PTHR45766:SF6">
    <property type="entry name" value="SWI_SNF-RELATED MATRIX-ASSOCIATED ACTIN-DEPENDENT REGULATOR OF CHROMATIN SUBFAMILY A-LIKE PROTEIN 1"/>
    <property type="match status" value="1"/>
</dbReference>
<dbReference type="GO" id="GO:0031297">
    <property type="term" value="P:replication fork processing"/>
    <property type="evidence" value="ECO:0007669"/>
    <property type="project" value="TreeGrafter"/>
</dbReference>
<keyword evidence="1 4" id="KW-0378">Hydrolase</keyword>
<feature type="domain" description="Helicase ATP-binding" evidence="2">
    <location>
        <begin position="1"/>
        <end position="162"/>
    </location>
</feature>
<dbReference type="Pfam" id="PF00271">
    <property type="entry name" value="Helicase_C"/>
    <property type="match status" value="1"/>
</dbReference>
<dbReference type="CDD" id="cd18793">
    <property type="entry name" value="SF2_C_SNF"/>
    <property type="match status" value="1"/>
</dbReference>
<dbReference type="Proteomes" id="UP000019443">
    <property type="component" value="Chromosome"/>
</dbReference>
<dbReference type="EMBL" id="HG916852">
    <property type="protein sequence ID" value="CDM57404.1"/>
    <property type="molecule type" value="Genomic_DNA"/>
</dbReference>
<organism evidence="4 5">
    <name type="scientific">Rhizobium favelukesii</name>
    <dbReference type="NCBI Taxonomy" id="348824"/>
    <lineage>
        <taxon>Bacteria</taxon>
        <taxon>Pseudomonadati</taxon>
        <taxon>Pseudomonadota</taxon>
        <taxon>Alphaproteobacteria</taxon>
        <taxon>Hyphomicrobiales</taxon>
        <taxon>Rhizobiaceae</taxon>
        <taxon>Rhizobium/Agrobacterium group</taxon>
        <taxon>Rhizobium</taxon>
    </lineage>
</organism>
<proteinExistence type="predicted"/>
<evidence type="ECO:0000259" key="3">
    <source>
        <dbReference type="PROSITE" id="PS51194"/>
    </source>
</evidence>
<dbReference type="EC" id="3.6.1.-" evidence="4"/>
<keyword evidence="5" id="KW-1185">Reference proteome</keyword>
<dbReference type="Pfam" id="PF00176">
    <property type="entry name" value="SNF2-rel_dom"/>
    <property type="match status" value="1"/>
</dbReference>
<gene>
    <name evidence="4" type="ORF">LPU83_1739</name>
</gene>
<dbReference type="RefSeq" id="WP_157997338.1">
    <property type="nucleotide sequence ID" value="NZ_HG916852.1"/>
</dbReference>
<evidence type="ECO:0000313" key="5">
    <source>
        <dbReference type="Proteomes" id="UP000019443"/>
    </source>
</evidence>
<dbReference type="GO" id="GO:0016787">
    <property type="term" value="F:hydrolase activity"/>
    <property type="evidence" value="ECO:0007669"/>
    <property type="project" value="UniProtKB-KW"/>
</dbReference>
<dbReference type="InterPro" id="IPR001650">
    <property type="entry name" value="Helicase_C-like"/>
</dbReference>
<name>W6R907_9HYPH</name>
<reference evidence="4" key="1">
    <citation type="submission" date="2013-11" db="EMBL/GenBank/DDBJ databases">
        <title>Draft genome sequence of the broad-host-range Rhizobium sp. LPU83 strain, a member of the low-genetic diversity Oregon-like Rhizobium sp. group.</title>
        <authorList>
            <person name="Wibberg D."/>
            <person name="Puehler A."/>
            <person name="Schlueter A."/>
        </authorList>
    </citation>
    <scope>NUCLEOTIDE SEQUENCE [LARGE SCALE GENOMIC DNA]</scope>
    <source>
        <strain evidence="4">LPU83</strain>
    </source>
</reference>
<evidence type="ECO:0000313" key="4">
    <source>
        <dbReference type="EMBL" id="CDM57404.1"/>
    </source>
</evidence>
<dbReference type="InterPro" id="IPR027417">
    <property type="entry name" value="P-loop_NTPase"/>
</dbReference>
<dbReference type="AlphaFoldDB" id="W6R907"/>
<dbReference type="KEGG" id="rhl:LPU83_1739"/>
<dbReference type="GO" id="GO:0006281">
    <property type="term" value="P:DNA repair"/>
    <property type="evidence" value="ECO:0007669"/>
    <property type="project" value="TreeGrafter"/>
</dbReference>